<comment type="subcellular location">
    <subcellularLocation>
        <location evidence="1">Cell membrane</location>
        <topology evidence="1">Lipid-anchor</topology>
    </subcellularLocation>
</comment>
<keyword evidence="4 8" id="KW-0732">Signal</keyword>
<evidence type="ECO:0000256" key="2">
    <source>
        <dbReference type="ARBA" id="ARBA00008814"/>
    </source>
</evidence>
<evidence type="ECO:0000313" key="12">
    <source>
        <dbReference type="Proteomes" id="UP000472971"/>
    </source>
</evidence>
<dbReference type="InterPro" id="IPR002491">
    <property type="entry name" value="ABC_transptr_periplasmic_BD"/>
</dbReference>
<gene>
    <name evidence="11" type="ORF">G4D64_11270</name>
    <name evidence="10" type="ORF">H1Z61_11880</name>
</gene>
<dbReference type="GO" id="GO:0005886">
    <property type="term" value="C:plasma membrane"/>
    <property type="evidence" value="ECO:0007669"/>
    <property type="project" value="UniProtKB-SubCell"/>
</dbReference>
<dbReference type="PROSITE" id="PS51257">
    <property type="entry name" value="PROKAR_LIPOPROTEIN"/>
    <property type="match status" value="1"/>
</dbReference>
<evidence type="ECO:0000256" key="1">
    <source>
        <dbReference type="ARBA" id="ARBA00004193"/>
    </source>
</evidence>
<dbReference type="PANTHER" id="PTHR30532:SF28">
    <property type="entry name" value="PETROBACTIN-BINDING PROTEIN YCLQ"/>
    <property type="match status" value="1"/>
</dbReference>
<name>A0A6B3W2E8_9BACI</name>
<evidence type="ECO:0000256" key="6">
    <source>
        <dbReference type="ARBA" id="ARBA00023288"/>
    </source>
</evidence>
<dbReference type="PANTHER" id="PTHR30532">
    <property type="entry name" value="IRON III DICITRATE-BINDING PERIPLASMIC PROTEIN"/>
    <property type="match status" value="1"/>
</dbReference>
<evidence type="ECO:0000313" key="11">
    <source>
        <dbReference type="EMBL" id="NEY82066.1"/>
    </source>
</evidence>
<feature type="coiled-coil region" evidence="7">
    <location>
        <begin position="168"/>
        <end position="195"/>
    </location>
</feature>
<dbReference type="InterPro" id="IPR051313">
    <property type="entry name" value="Bact_iron-sidero_bind"/>
</dbReference>
<keyword evidence="12" id="KW-1185">Reference proteome</keyword>
<comment type="caution">
    <text evidence="11">The sequence shown here is derived from an EMBL/GenBank/DDBJ whole genome shotgun (WGS) entry which is preliminary data.</text>
</comment>
<evidence type="ECO:0000256" key="4">
    <source>
        <dbReference type="ARBA" id="ARBA00022729"/>
    </source>
</evidence>
<dbReference type="SUPFAM" id="SSF53807">
    <property type="entry name" value="Helical backbone' metal receptor"/>
    <property type="match status" value="1"/>
</dbReference>
<evidence type="ECO:0000256" key="8">
    <source>
        <dbReference type="SAM" id="SignalP"/>
    </source>
</evidence>
<accession>A0A6B3W2E8</accession>
<evidence type="ECO:0000256" key="7">
    <source>
        <dbReference type="SAM" id="Coils"/>
    </source>
</evidence>
<dbReference type="EMBL" id="JACEIO010000028">
    <property type="protein sequence ID" value="MBA4537810.1"/>
    <property type="molecule type" value="Genomic_DNA"/>
</dbReference>
<feature type="domain" description="Fe/B12 periplasmic-binding" evidence="9">
    <location>
        <begin position="60"/>
        <end position="318"/>
    </location>
</feature>
<protein>
    <submittedName>
        <fullName evidence="11">Siderophore ABC transporter substrate-binding protein</fullName>
    </submittedName>
</protein>
<feature type="chain" id="PRO_5038247450" evidence="8">
    <location>
        <begin position="19"/>
        <end position="318"/>
    </location>
</feature>
<keyword evidence="7" id="KW-0175">Coiled coil</keyword>
<dbReference type="Proteomes" id="UP000472971">
    <property type="component" value="Unassembled WGS sequence"/>
</dbReference>
<reference evidence="11 12" key="1">
    <citation type="submission" date="2020-02" db="EMBL/GenBank/DDBJ databases">
        <title>Bacillus aquiflavi sp. nov., isolated from yellow water of strong flavor Chinese baijiu in Yibin region of China.</title>
        <authorList>
            <person name="Xie J."/>
        </authorList>
    </citation>
    <scope>NUCLEOTIDE SEQUENCE [LARGE SCALE GENOMIC DNA]</scope>
    <source>
        <strain evidence="11 12">3H-10</strain>
    </source>
</reference>
<keyword evidence="3" id="KW-0813">Transport</keyword>
<evidence type="ECO:0000256" key="3">
    <source>
        <dbReference type="ARBA" id="ARBA00022448"/>
    </source>
</evidence>
<keyword evidence="5" id="KW-0564">Palmitate</keyword>
<feature type="signal peptide" evidence="8">
    <location>
        <begin position="1"/>
        <end position="18"/>
    </location>
</feature>
<evidence type="ECO:0000259" key="9">
    <source>
        <dbReference type="PROSITE" id="PS50983"/>
    </source>
</evidence>
<proteinExistence type="inferred from homology"/>
<comment type="similarity">
    <text evidence="2">Belongs to the bacterial solute-binding protein 8 family.</text>
</comment>
<organism evidence="11 12">
    <name type="scientific">Bacillus aquiflavi</name>
    <dbReference type="NCBI Taxonomy" id="2672567"/>
    <lineage>
        <taxon>Bacteria</taxon>
        <taxon>Bacillati</taxon>
        <taxon>Bacillota</taxon>
        <taxon>Bacilli</taxon>
        <taxon>Bacillales</taxon>
        <taxon>Bacillaceae</taxon>
        <taxon>Bacillus</taxon>
    </lineage>
</organism>
<dbReference type="RefSeq" id="WP_163242455.1">
    <property type="nucleotide sequence ID" value="NZ_JAAIWN010000026.1"/>
</dbReference>
<reference evidence="10 13" key="2">
    <citation type="submission" date="2020-07" db="EMBL/GenBank/DDBJ databases">
        <authorList>
            <person name="Feng H."/>
        </authorList>
    </citation>
    <scope>NUCLEOTIDE SEQUENCE [LARGE SCALE GENOMIC DNA]</scope>
    <source>
        <strain evidence="10">S-12</strain>
        <strain evidence="13">s-12</strain>
    </source>
</reference>
<dbReference type="Gene3D" id="3.40.50.1980">
    <property type="entry name" value="Nitrogenase molybdenum iron protein domain"/>
    <property type="match status" value="2"/>
</dbReference>
<keyword evidence="6" id="KW-0449">Lipoprotein</keyword>
<dbReference type="InterPro" id="IPR033870">
    <property type="entry name" value="FatB"/>
</dbReference>
<sequence>MKKFSLLVMMVCFAVVLAACGTNPAKETNSSNKETVKEEPKELTMKHQLGETTVKVNPKKVVVFDFGILDSLDKLNIEVTGVPQANIPPYLSKFEDDKYVNVGSLKEPDFEKINEIGPDLIIISARQQEAYKELSEIAPTIYLGVDPSKYMESFTDNMETIGKLFEKEKEIAKELESIDQSIKQLKEKATADEKNSLVVLANDGNISAFGPGSRFGLIHDVFGFKAVDENIEISRHGQSVSFEYVIEKDPEYLFVIDRGAVVGGQSSAKQIIENSLIKNTTAYKNNHIIYLDPNYWYLSGGGLVSVPEMIKEIEKGIE</sequence>
<dbReference type="CDD" id="cd01140">
    <property type="entry name" value="FatB"/>
    <property type="match status" value="1"/>
</dbReference>
<evidence type="ECO:0000313" key="10">
    <source>
        <dbReference type="EMBL" id="MBA4537810.1"/>
    </source>
</evidence>
<dbReference type="GO" id="GO:1901678">
    <property type="term" value="P:iron coordination entity transport"/>
    <property type="evidence" value="ECO:0007669"/>
    <property type="project" value="UniProtKB-ARBA"/>
</dbReference>
<dbReference type="EMBL" id="JAAIWN010000026">
    <property type="protein sequence ID" value="NEY82066.1"/>
    <property type="molecule type" value="Genomic_DNA"/>
</dbReference>
<dbReference type="AlphaFoldDB" id="A0A6B3W2E8"/>
<evidence type="ECO:0000256" key="5">
    <source>
        <dbReference type="ARBA" id="ARBA00023139"/>
    </source>
</evidence>
<dbReference type="Pfam" id="PF01497">
    <property type="entry name" value="Peripla_BP_2"/>
    <property type="match status" value="1"/>
</dbReference>
<dbReference type="PROSITE" id="PS50983">
    <property type="entry name" value="FE_B12_PBP"/>
    <property type="match status" value="1"/>
</dbReference>
<dbReference type="GO" id="GO:0030288">
    <property type="term" value="C:outer membrane-bounded periplasmic space"/>
    <property type="evidence" value="ECO:0007669"/>
    <property type="project" value="TreeGrafter"/>
</dbReference>
<evidence type="ECO:0000313" key="13">
    <source>
        <dbReference type="Proteomes" id="UP000570010"/>
    </source>
</evidence>
<dbReference type="Proteomes" id="UP000570010">
    <property type="component" value="Unassembled WGS sequence"/>
</dbReference>